<evidence type="ECO:0000313" key="19">
    <source>
        <dbReference type="Proteomes" id="UP000031972"/>
    </source>
</evidence>
<evidence type="ECO:0000256" key="1">
    <source>
        <dbReference type="ARBA" id="ARBA00004141"/>
    </source>
</evidence>
<dbReference type="InterPro" id="IPR001182">
    <property type="entry name" value="FtsW/RodA"/>
</dbReference>
<dbReference type="GO" id="GO:0008955">
    <property type="term" value="F:peptidoglycan glycosyltransferase activity"/>
    <property type="evidence" value="ECO:0007669"/>
    <property type="project" value="UniProtKB-EC"/>
</dbReference>
<evidence type="ECO:0000256" key="16">
    <source>
        <dbReference type="ARBA" id="ARBA00049966"/>
    </source>
</evidence>
<comment type="subcellular location">
    <subcellularLocation>
        <location evidence="1">Membrane</location>
        <topology evidence="1">Multi-pass membrane protein</topology>
    </subcellularLocation>
</comment>
<evidence type="ECO:0000256" key="2">
    <source>
        <dbReference type="ARBA" id="ARBA00022676"/>
    </source>
</evidence>
<evidence type="ECO:0000256" key="7">
    <source>
        <dbReference type="ARBA" id="ARBA00022989"/>
    </source>
</evidence>
<evidence type="ECO:0000256" key="8">
    <source>
        <dbReference type="ARBA" id="ARBA00023136"/>
    </source>
</evidence>
<feature type="transmembrane region" description="Helical" evidence="17">
    <location>
        <begin position="29"/>
        <end position="47"/>
    </location>
</feature>
<evidence type="ECO:0000256" key="17">
    <source>
        <dbReference type="SAM" id="Phobius"/>
    </source>
</evidence>
<dbReference type="PATRIC" id="fig|220754.4.peg.1768"/>
<keyword evidence="7 17" id="KW-1133">Transmembrane helix</keyword>
<evidence type="ECO:0000256" key="15">
    <source>
        <dbReference type="ARBA" id="ARBA00049902"/>
    </source>
</evidence>
<dbReference type="GO" id="GO:0008360">
    <property type="term" value="P:regulation of cell shape"/>
    <property type="evidence" value="ECO:0007669"/>
    <property type="project" value="UniProtKB-KW"/>
</dbReference>
<keyword evidence="5" id="KW-0133">Cell shape</keyword>
<proteinExistence type="inferred from homology"/>
<feature type="transmembrane region" description="Helical" evidence="17">
    <location>
        <begin position="142"/>
        <end position="160"/>
    </location>
</feature>
<reference evidence="18 19" key="1">
    <citation type="submission" date="2015-01" db="EMBL/GenBank/DDBJ databases">
        <title>Jeotgalibacillus campisalis genome sequencing.</title>
        <authorList>
            <person name="Goh K.M."/>
            <person name="Chan K.-G."/>
            <person name="Yaakop A.S."/>
            <person name="Ee R."/>
            <person name="Gan H.M."/>
            <person name="Chan C.S."/>
        </authorList>
    </citation>
    <scope>NUCLEOTIDE SEQUENCE [LARGE SCALE GENOMIC DNA]</scope>
    <source>
        <strain evidence="18 19">SF-57</strain>
    </source>
</reference>
<dbReference type="EC" id="2.4.99.28" evidence="14"/>
<dbReference type="GO" id="GO:0015648">
    <property type="term" value="F:lipid-linked peptidoglycan transporter activity"/>
    <property type="evidence" value="ECO:0007669"/>
    <property type="project" value="TreeGrafter"/>
</dbReference>
<evidence type="ECO:0000256" key="13">
    <source>
        <dbReference type="ARBA" id="ARBA00041418"/>
    </source>
</evidence>
<feature type="transmembrane region" description="Helical" evidence="17">
    <location>
        <begin position="328"/>
        <end position="353"/>
    </location>
</feature>
<dbReference type="GO" id="GO:0051301">
    <property type="term" value="P:cell division"/>
    <property type="evidence" value="ECO:0007669"/>
    <property type="project" value="InterPro"/>
</dbReference>
<dbReference type="Proteomes" id="UP000031972">
    <property type="component" value="Unassembled WGS sequence"/>
</dbReference>
<keyword evidence="4 17" id="KW-0812">Transmembrane</keyword>
<feature type="transmembrane region" description="Helical" evidence="17">
    <location>
        <begin position="54"/>
        <end position="74"/>
    </location>
</feature>
<dbReference type="PANTHER" id="PTHR30474">
    <property type="entry name" value="CELL CYCLE PROTEIN"/>
    <property type="match status" value="1"/>
</dbReference>
<dbReference type="GO" id="GO:0032153">
    <property type="term" value="C:cell division site"/>
    <property type="evidence" value="ECO:0007669"/>
    <property type="project" value="TreeGrafter"/>
</dbReference>
<feature type="transmembrane region" description="Helical" evidence="17">
    <location>
        <begin position="119"/>
        <end position="136"/>
    </location>
</feature>
<keyword evidence="6" id="KW-0573">Peptidoglycan synthesis</keyword>
<comment type="similarity">
    <text evidence="11">Belongs to the SEDS family. FtsW subfamily.</text>
</comment>
<keyword evidence="8 17" id="KW-0472">Membrane</keyword>
<keyword evidence="19" id="KW-1185">Reference proteome</keyword>
<dbReference type="EMBL" id="JXRR01000014">
    <property type="protein sequence ID" value="KIL47582.1"/>
    <property type="molecule type" value="Genomic_DNA"/>
</dbReference>
<evidence type="ECO:0000256" key="14">
    <source>
        <dbReference type="ARBA" id="ARBA00044770"/>
    </source>
</evidence>
<evidence type="ECO:0000256" key="4">
    <source>
        <dbReference type="ARBA" id="ARBA00022692"/>
    </source>
</evidence>
<evidence type="ECO:0000256" key="11">
    <source>
        <dbReference type="ARBA" id="ARBA00038053"/>
    </source>
</evidence>
<dbReference type="GO" id="GO:0005886">
    <property type="term" value="C:plasma membrane"/>
    <property type="evidence" value="ECO:0007669"/>
    <property type="project" value="TreeGrafter"/>
</dbReference>
<dbReference type="PANTHER" id="PTHR30474:SF2">
    <property type="entry name" value="PEPTIDOGLYCAN GLYCOSYLTRANSFERASE FTSW-RELATED"/>
    <property type="match status" value="1"/>
</dbReference>
<comment type="catalytic activity">
    <reaction evidence="15">
        <text>[GlcNAc-(1-&gt;4)-Mur2Ac(oyl-L-Ala-gamma-D-Glu-L-Lys-D-Ala-D-Ala)](n)-di-trans,octa-cis-undecaprenyl diphosphate + beta-D-GlcNAc-(1-&gt;4)-Mur2Ac(oyl-L-Ala-gamma-D-Glu-L-Lys-D-Ala-D-Ala)-di-trans,octa-cis-undecaprenyl diphosphate = [GlcNAc-(1-&gt;4)-Mur2Ac(oyl-L-Ala-gamma-D-Glu-L-Lys-D-Ala-D-Ala)](n+1)-di-trans,octa-cis-undecaprenyl diphosphate + di-trans,octa-cis-undecaprenyl diphosphate + H(+)</text>
        <dbReference type="Rhea" id="RHEA:23708"/>
        <dbReference type="Rhea" id="RHEA-COMP:9602"/>
        <dbReference type="Rhea" id="RHEA-COMP:9603"/>
        <dbReference type="ChEBI" id="CHEBI:15378"/>
        <dbReference type="ChEBI" id="CHEBI:58405"/>
        <dbReference type="ChEBI" id="CHEBI:60033"/>
        <dbReference type="ChEBI" id="CHEBI:78435"/>
        <dbReference type="EC" id="2.4.99.28"/>
    </reaction>
</comment>
<dbReference type="GO" id="GO:0009252">
    <property type="term" value="P:peptidoglycan biosynthetic process"/>
    <property type="evidence" value="ECO:0007669"/>
    <property type="project" value="UniProtKB-KW"/>
</dbReference>
<name>A0A0C2VFC1_9BACL</name>
<evidence type="ECO:0000256" key="3">
    <source>
        <dbReference type="ARBA" id="ARBA00022679"/>
    </source>
</evidence>
<evidence type="ECO:0000256" key="5">
    <source>
        <dbReference type="ARBA" id="ARBA00022960"/>
    </source>
</evidence>
<accession>A0A0C2VFC1</accession>
<dbReference type="PROSITE" id="PS00428">
    <property type="entry name" value="FTSW_RODA_SPOVE"/>
    <property type="match status" value="1"/>
</dbReference>
<evidence type="ECO:0000256" key="12">
    <source>
        <dbReference type="ARBA" id="ARBA00041185"/>
    </source>
</evidence>
<protein>
    <recommendedName>
        <fullName evidence="12">Probable peptidoglycan glycosyltransferase FtsW</fullName>
        <ecNumber evidence="14">2.4.99.28</ecNumber>
    </recommendedName>
    <alternativeName>
        <fullName evidence="13">Cell division protein FtsW</fullName>
    </alternativeName>
    <alternativeName>
        <fullName evidence="10">Cell wall polymerase</fullName>
    </alternativeName>
    <alternativeName>
        <fullName evidence="9">Peptidoglycan polymerase</fullName>
    </alternativeName>
</protein>
<comment type="caution">
    <text evidence="18">The sequence shown here is derived from an EMBL/GenBank/DDBJ whole genome shotgun (WGS) entry which is preliminary data.</text>
</comment>
<keyword evidence="3" id="KW-0808">Transferase</keyword>
<sequence length="388" mass="42668">MVYSAGMVYAVEVLDQSADFFYNAQRRNLIIGLIGFTVMALIPYKLYKEKFMMILILLLMFSLLLMVQLFGANINNAQSWLQLGSFQLQPSEFAKLGIIVYLSAIYAKKYTYINEFNRGVMPPLTVLVATCFLVAMEPDFGTAAIIFVIGMSVIISSGMKFGNMLKLAGIGGALAAFFSLILFIFRRSSFESIFSEERIGRFAAYTDPFAHINDNGWQLVGSYYAIGNGGLWGSGLGQSIQKLGYLPEPHTDFIMAIISEELGIAGVGFVLLGLSYIVLKGIFIGIKSKDRFGKMLAIGIASMIGIQSFINLGGMSGVIPITGVPLPFISYGGSSLILLSLAMGLLLNVSMFVKYEDKYVNEKNKEAVEKPVYYSQTGTKQHKRAYRG</sequence>
<evidence type="ECO:0000313" key="18">
    <source>
        <dbReference type="EMBL" id="KIL47582.1"/>
    </source>
</evidence>
<keyword evidence="2" id="KW-0328">Glycosyltransferase</keyword>
<gene>
    <name evidence="18" type="ORF">KR50_17490</name>
</gene>
<organism evidence="18 19">
    <name type="scientific">Jeotgalibacillus campisalis</name>
    <dbReference type="NCBI Taxonomy" id="220754"/>
    <lineage>
        <taxon>Bacteria</taxon>
        <taxon>Bacillati</taxon>
        <taxon>Bacillota</taxon>
        <taxon>Bacilli</taxon>
        <taxon>Bacillales</taxon>
        <taxon>Caryophanaceae</taxon>
        <taxon>Jeotgalibacillus</taxon>
    </lineage>
</organism>
<dbReference type="InterPro" id="IPR018365">
    <property type="entry name" value="Cell_cycle_FtsW-rel_CS"/>
</dbReference>
<evidence type="ECO:0000256" key="9">
    <source>
        <dbReference type="ARBA" id="ARBA00032370"/>
    </source>
</evidence>
<dbReference type="AlphaFoldDB" id="A0A0C2VFC1"/>
<evidence type="ECO:0000256" key="6">
    <source>
        <dbReference type="ARBA" id="ARBA00022984"/>
    </source>
</evidence>
<dbReference type="Pfam" id="PF01098">
    <property type="entry name" value="FTSW_RODA_SPOVE"/>
    <property type="match status" value="1"/>
</dbReference>
<comment type="function">
    <text evidence="16">Peptidoglycan polymerase that is essential for cell division.</text>
</comment>
<feature type="transmembrane region" description="Helical" evidence="17">
    <location>
        <begin position="295"/>
        <end position="322"/>
    </location>
</feature>
<feature type="transmembrane region" description="Helical" evidence="17">
    <location>
        <begin position="262"/>
        <end position="283"/>
    </location>
</feature>
<evidence type="ECO:0000256" key="10">
    <source>
        <dbReference type="ARBA" id="ARBA00033270"/>
    </source>
</evidence>
<feature type="transmembrane region" description="Helical" evidence="17">
    <location>
        <begin position="167"/>
        <end position="185"/>
    </location>
</feature>